<proteinExistence type="predicted"/>
<evidence type="ECO:0000313" key="1">
    <source>
        <dbReference type="EMBL" id="EAZ93995.1"/>
    </source>
</evidence>
<dbReference type="Proteomes" id="UP000003781">
    <property type="component" value="Unassembled WGS sequence"/>
</dbReference>
<protein>
    <submittedName>
        <fullName evidence="1">Uncharacterized protein</fullName>
    </submittedName>
</protein>
<dbReference type="AlphaFoldDB" id="A3IJL3"/>
<dbReference type="EMBL" id="AAXW01000002">
    <property type="protein sequence ID" value="EAZ93995.1"/>
    <property type="molecule type" value="Genomic_DNA"/>
</dbReference>
<keyword evidence="2" id="KW-1185">Reference proteome</keyword>
<name>A3IJL3_9CHRO</name>
<reference evidence="1 2" key="1">
    <citation type="submission" date="2007-03" db="EMBL/GenBank/DDBJ databases">
        <authorList>
            <person name="Stal L."/>
            <person name="Ferriera S."/>
            <person name="Johnson J."/>
            <person name="Kravitz S."/>
            <person name="Beeson K."/>
            <person name="Sutton G."/>
            <person name="Rogers Y.-H."/>
            <person name="Friedman R."/>
            <person name="Frazier M."/>
            <person name="Venter J.C."/>
        </authorList>
    </citation>
    <scope>NUCLEOTIDE SEQUENCE [LARGE SCALE GENOMIC DNA]</scope>
    <source>
        <strain evidence="1 2">CCY0110</strain>
    </source>
</reference>
<accession>A3IJL3</accession>
<evidence type="ECO:0000313" key="2">
    <source>
        <dbReference type="Proteomes" id="UP000003781"/>
    </source>
</evidence>
<sequence length="20" mass="2349">MGIRSLRCCLYPARTPNRQI</sequence>
<organism evidence="1 2">
    <name type="scientific">Crocosphaera chwakensis CCY0110</name>
    <dbReference type="NCBI Taxonomy" id="391612"/>
    <lineage>
        <taxon>Bacteria</taxon>
        <taxon>Bacillati</taxon>
        <taxon>Cyanobacteriota</taxon>
        <taxon>Cyanophyceae</taxon>
        <taxon>Oscillatoriophycideae</taxon>
        <taxon>Chroococcales</taxon>
        <taxon>Aphanothecaceae</taxon>
        <taxon>Crocosphaera</taxon>
        <taxon>Crocosphaera chwakensis</taxon>
    </lineage>
</organism>
<comment type="caution">
    <text evidence="1">The sequence shown here is derived from an EMBL/GenBank/DDBJ whole genome shotgun (WGS) entry which is preliminary data.</text>
</comment>
<gene>
    <name evidence="1" type="ORF">CY0110_19407</name>
</gene>